<keyword evidence="4" id="KW-1185">Reference proteome</keyword>
<dbReference type="AlphaFoldDB" id="A0A2X0LCE6"/>
<feature type="signal peptide" evidence="2">
    <location>
        <begin position="1"/>
        <end position="20"/>
    </location>
</feature>
<sequence>MKYSLVFVALVATATANVSALPADATKPTSASEVENPYFPKEHGVTVSQGPRITDSNPYESLVNCNNDKCTGCKGSARGTCIEQCELWMSSPNSLPEPDGC</sequence>
<evidence type="ECO:0000313" key="3">
    <source>
        <dbReference type="EMBL" id="SDA02418.1"/>
    </source>
</evidence>
<evidence type="ECO:0000256" key="2">
    <source>
        <dbReference type="SAM" id="SignalP"/>
    </source>
</evidence>
<proteinExistence type="predicted"/>
<gene>
    <name evidence="3" type="ORF">BZ3500_MVSOF-1268-A1-R1_CHR7-3G09688</name>
</gene>
<organism evidence="3 4">
    <name type="scientific">Microbotryum saponariae</name>
    <dbReference type="NCBI Taxonomy" id="289078"/>
    <lineage>
        <taxon>Eukaryota</taxon>
        <taxon>Fungi</taxon>
        <taxon>Dikarya</taxon>
        <taxon>Basidiomycota</taxon>
        <taxon>Pucciniomycotina</taxon>
        <taxon>Microbotryomycetes</taxon>
        <taxon>Microbotryales</taxon>
        <taxon>Microbotryaceae</taxon>
        <taxon>Microbotryum</taxon>
    </lineage>
</organism>
<dbReference type="EMBL" id="FMWP01000125">
    <property type="protein sequence ID" value="SDA02418.1"/>
    <property type="molecule type" value="Genomic_DNA"/>
</dbReference>
<name>A0A2X0LCE6_9BASI</name>
<protein>
    <submittedName>
        <fullName evidence="3">BZ3500_MvSof-1268-A1-R1_Chr7-3g09688 protein</fullName>
    </submittedName>
</protein>
<dbReference type="STRING" id="289078.A0A2X0LCE6"/>
<keyword evidence="2" id="KW-0732">Signal</keyword>
<feature type="region of interest" description="Disordered" evidence="1">
    <location>
        <begin position="22"/>
        <end position="53"/>
    </location>
</feature>
<evidence type="ECO:0000256" key="1">
    <source>
        <dbReference type="SAM" id="MobiDB-lite"/>
    </source>
</evidence>
<reference evidence="4" key="1">
    <citation type="submission" date="2016-10" db="EMBL/GenBank/DDBJ databases">
        <authorList>
            <person name="Jeantristanb JTB J.-T."/>
            <person name="Ricardo R."/>
        </authorList>
    </citation>
    <scope>NUCLEOTIDE SEQUENCE [LARGE SCALE GENOMIC DNA]</scope>
</reference>
<feature type="chain" id="PRO_5030060192" evidence="2">
    <location>
        <begin position="21"/>
        <end position="101"/>
    </location>
</feature>
<dbReference type="Proteomes" id="UP000249723">
    <property type="component" value="Unassembled WGS sequence"/>
</dbReference>
<accession>A0A2X0LCE6</accession>
<evidence type="ECO:0000313" key="4">
    <source>
        <dbReference type="Proteomes" id="UP000249723"/>
    </source>
</evidence>